<accession>A0A9P6APT2</accession>
<dbReference type="AlphaFoldDB" id="A0A9P6APT2"/>
<sequence length="108" mass="11340">MPSIMTSSLLHPFLLCSGQSQCLALCAAPPPKASAEGGVITLSPSSPLIPSHPAPNLLTLLCPSTTTSALLNLGGTSLQYVPCHHLFPMLISFSSSERCFHILKTSRP</sequence>
<feature type="chain" id="PRO_5040443026" description="Secreted protein" evidence="1">
    <location>
        <begin position="25"/>
        <end position="108"/>
    </location>
</feature>
<reference evidence="2" key="1">
    <citation type="journal article" date="2020" name="Nat. Commun.">
        <title>Large-scale genome sequencing of mycorrhizal fungi provides insights into the early evolution of symbiotic traits.</title>
        <authorList>
            <person name="Miyauchi S."/>
            <person name="Kiss E."/>
            <person name="Kuo A."/>
            <person name="Drula E."/>
            <person name="Kohler A."/>
            <person name="Sanchez-Garcia M."/>
            <person name="Morin E."/>
            <person name="Andreopoulos B."/>
            <person name="Barry K.W."/>
            <person name="Bonito G."/>
            <person name="Buee M."/>
            <person name="Carver A."/>
            <person name="Chen C."/>
            <person name="Cichocki N."/>
            <person name="Clum A."/>
            <person name="Culley D."/>
            <person name="Crous P.W."/>
            <person name="Fauchery L."/>
            <person name="Girlanda M."/>
            <person name="Hayes R.D."/>
            <person name="Keri Z."/>
            <person name="LaButti K."/>
            <person name="Lipzen A."/>
            <person name="Lombard V."/>
            <person name="Magnuson J."/>
            <person name="Maillard F."/>
            <person name="Murat C."/>
            <person name="Nolan M."/>
            <person name="Ohm R.A."/>
            <person name="Pangilinan J."/>
            <person name="Pereira M.F."/>
            <person name="Perotto S."/>
            <person name="Peter M."/>
            <person name="Pfister S."/>
            <person name="Riley R."/>
            <person name="Sitrit Y."/>
            <person name="Stielow J.B."/>
            <person name="Szollosi G."/>
            <person name="Zifcakova L."/>
            <person name="Stursova M."/>
            <person name="Spatafora J.W."/>
            <person name="Tedersoo L."/>
            <person name="Vaario L.M."/>
            <person name="Yamada A."/>
            <person name="Yan M."/>
            <person name="Wang P."/>
            <person name="Xu J."/>
            <person name="Bruns T."/>
            <person name="Baldrian P."/>
            <person name="Vilgalys R."/>
            <person name="Dunand C."/>
            <person name="Henrissat B."/>
            <person name="Grigoriev I.V."/>
            <person name="Hibbett D."/>
            <person name="Nagy L.G."/>
            <person name="Martin F.M."/>
        </authorList>
    </citation>
    <scope>NUCLEOTIDE SEQUENCE</scope>
    <source>
        <strain evidence="2">UP504</strain>
    </source>
</reference>
<comment type="caution">
    <text evidence="2">The sequence shown here is derived from an EMBL/GenBank/DDBJ whole genome shotgun (WGS) entry which is preliminary data.</text>
</comment>
<evidence type="ECO:0000256" key="1">
    <source>
        <dbReference type="SAM" id="SignalP"/>
    </source>
</evidence>
<proteinExistence type="predicted"/>
<evidence type="ECO:0008006" key="4">
    <source>
        <dbReference type="Google" id="ProtNLM"/>
    </source>
</evidence>
<evidence type="ECO:0000313" key="3">
    <source>
        <dbReference type="Proteomes" id="UP000886523"/>
    </source>
</evidence>
<feature type="signal peptide" evidence="1">
    <location>
        <begin position="1"/>
        <end position="24"/>
    </location>
</feature>
<name>A0A9P6APT2_9AGAM</name>
<dbReference type="EMBL" id="MU129031">
    <property type="protein sequence ID" value="KAF9509666.1"/>
    <property type="molecule type" value="Genomic_DNA"/>
</dbReference>
<keyword evidence="3" id="KW-1185">Reference proteome</keyword>
<keyword evidence="1" id="KW-0732">Signal</keyword>
<evidence type="ECO:0000313" key="2">
    <source>
        <dbReference type="EMBL" id="KAF9509666.1"/>
    </source>
</evidence>
<gene>
    <name evidence="2" type="ORF">BS47DRAFT_141519</name>
</gene>
<organism evidence="2 3">
    <name type="scientific">Hydnum rufescens UP504</name>
    <dbReference type="NCBI Taxonomy" id="1448309"/>
    <lineage>
        <taxon>Eukaryota</taxon>
        <taxon>Fungi</taxon>
        <taxon>Dikarya</taxon>
        <taxon>Basidiomycota</taxon>
        <taxon>Agaricomycotina</taxon>
        <taxon>Agaricomycetes</taxon>
        <taxon>Cantharellales</taxon>
        <taxon>Hydnaceae</taxon>
        <taxon>Hydnum</taxon>
    </lineage>
</organism>
<protein>
    <recommendedName>
        <fullName evidence="4">Secreted protein</fullName>
    </recommendedName>
</protein>
<dbReference type="Proteomes" id="UP000886523">
    <property type="component" value="Unassembled WGS sequence"/>
</dbReference>